<accession>A0A832I3W6</accession>
<name>A0A832I3W6_UNCEI</name>
<comment type="caution">
    <text evidence="2">The sequence shown here is derived from an EMBL/GenBank/DDBJ whole genome shotgun (WGS) entry which is preliminary data.</text>
</comment>
<feature type="region of interest" description="Disordered" evidence="1">
    <location>
        <begin position="154"/>
        <end position="176"/>
    </location>
</feature>
<evidence type="ECO:0000256" key="1">
    <source>
        <dbReference type="SAM" id="MobiDB-lite"/>
    </source>
</evidence>
<sequence length="444" mass="47627">MTLSPSVSVRRTAAARRAVLIDFDWKDADLIPALLRKPGLSVRLVAGERTDEAGLRIAELCGLPRTVDLADLTREIFDLALVSERSARRTQVEGLLLALGTPSLSPEHFLEGAPESERPAIEAPLALHAAALEHALGGEAFSALVEQALPDLSADAPTVPTPPRPGGHGAPAVQSLDDFPSREDRLKLEAALAELARTTGAGTAELHAGRPDQVTPVVRVGREDPLLRGLVDLALELNQPQVVSRVTGPGSGKLWGAWPFRTTQHRGVLAAAGIGPAPGPSPWEKMVEDLRSTWDRHDRDLAAAAFPMTPEAREGWLGADEFARRVELALERNRRDGMRFALHRLEFPEAGAAFEALAANLPGQLRGTDSICQPAPRVVLLLAAGPAASFLHVRRRLLALWEQCWNDARRAAPAPPLVDQHIELRGPEDAESFLAAAGGWLTGA</sequence>
<reference evidence="2" key="1">
    <citation type="journal article" date="2020" name="mSystems">
        <title>Genome- and Community-Level Interaction Insights into Carbon Utilization and Element Cycling Functions of Hydrothermarchaeota in Hydrothermal Sediment.</title>
        <authorList>
            <person name="Zhou Z."/>
            <person name="Liu Y."/>
            <person name="Xu W."/>
            <person name="Pan J."/>
            <person name="Luo Z.H."/>
            <person name="Li M."/>
        </authorList>
    </citation>
    <scope>NUCLEOTIDE SEQUENCE [LARGE SCALE GENOMIC DNA]</scope>
    <source>
        <strain evidence="2">SpSt-381</strain>
    </source>
</reference>
<dbReference type="AlphaFoldDB" id="A0A832I3W6"/>
<protein>
    <submittedName>
        <fullName evidence="2">Uncharacterized protein</fullName>
    </submittedName>
</protein>
<evidence type="ECO:0000313" key="2">
    <source>
        <dbReference type="EMBL" id="HGZ42805.1"/>
    </source>
</evidence>
<organism evidence="2">
    <name type="scientific">Eiseniibacteriota bacterium</name>
    <dbReference type="NCBI Taxonomy" id="2212470"/>
    <lineage>
        <taxon>Bacteria</taxon>
        <taxon>Candidatus Eiseniibacteriota</taxon>
    </lineage>
</organism>
<dbReference type="EMBL" id="DSQF01000012">
    <property type="protein sequence ID" value="HGZ42805.1"/>
    <property type="molecule type" value="Genomic_DNA"/>
</dbReference>
<proteinExistence type="predicted"/>
<gene>
    <name evidence="2" type="ORF">ENR23_05150</name>
</gene>